<evidence type="ECO:0000256" key="1">
    <source>
        <dbReference type="SAM" id="MobiDB-lite"/>
    </source>
</evidence>
<dbReference type="Proteomes" id="UP001550535">
    <property type="component" value="Unassembled WGS sequence"/>
</dbReference>
<evidence type="ECO:0000313" key="2">
    <source>
        <dbReference type="EMBL" id="MEU2124092.1"/>
    </source>
</evidence>
<dbReference type="RefSeq" id="WP_063016606.1">
    <property type="nucleotide sequence ID" value="NZ_JBEYBM010000027.1"/>
</dbReference>
<feature type="compositionally biased region" description="Basic and acidic residues" evidence="1">
    <location>
        <begin position="33"/>
        <end position="49"/>
    </location>
</feature>
<evidence type="ECO:0000313" key="3">
    <source>
        <dbReference type="Proteomes" id="UP001550535"/>
    </source>
</evidence>
<keyword evidence="3" id="KW-1185">Reference proteome</keyword>
<proteinExistence type="predicted"/>
<accession>A0ABV2XDX7</accession>
<gene>
    <name evidence="2" type="ORF">ABZ507_19945</name>
</gene>
<organism evidence="2 3">
    <name type="scientific">Nocardia niwae</name>
    <dbReference type="NCBI Taxonomy" id="626084"/>
    <lineage>
        <taxon>Bacteria</taxon>
        <taxon>Bacillati</taxon>
        <taxon>Actinomycetota</taxon>
        <taxon>Actinomycetes</taxon>
        <taxon>Mycobacteriales</taxon>
        <taxon>Nocardiaceae</taxon>
        <taxon>Nocardia</taxon>
    </lineage>
</organism>
<sequence length="63" mass="6985">MDAGGIRDDLLAQQPQVPSEHAQLRPQGGELAGEPREQRRIDGGRHDFMLDSAPRADMSSYPR</sequence>
<feature type="compositionally biased region" description="Basic and acidic residues" evidence="1">
    <location>
        <begin position="1"/>
        <end position="10"/>
    </location>
</feature>
<feature type="region of interest" description="Disordered" evidence="1">
    <location>
        <begin position="1"/>
        <end position="63"/>
    </location>
</feature>
<comment type="caution">
    <text evidence="2">The sequence shown here is derived from an EMBL/GenBank/DDBJ whole genome shotgun (WGS) entry which is preliminary data.</text>
</comment>
<name>A0ABV2XDX7_9NOCA</name>
<reference evidence="2 3" key="1">
    <citation type="submission" date="2024-06" db="EMBL/GenBank/DDBJ databases">
        <title>The Natural Products Discovery Center: Release of the First 8490 Sequenced Strains for Exploring Actinobacteria Biosynthetic Diversity.</title>
        <authorList>
            <person name="Kalkreuter E."/>
            <person name="Kautsar S.A."/>
            <person name="Yang D."/>
            <person name="Bader C.D."/>
            <person name="Teijaro C.N."/>
            <person name="Fluegel L."/>
            <person name="Davis C.M."/>
            <person name="Simpson J.R."/>
            <person name="Lauterbach L."/>
            <person name="Steele A.D."/>
            <person name="Gui C."/>
            <person name="Meng S."/>
            <person name="Li G."/>
            <person name="Viehrig K."/>
            <person name="Ye F."/>
            <person name="Su P."/>
            <person name="Kiefer A.F."/>
            <person name="Nichols A."/>
            <person name="Cepeda A.J."/>
            <person name="Yan W."/>
            <person name="Fan B."/>
            <person name="Jiang Y."/>
            <person name="Adhikari A."/>
            <person name="Zheng C.-J."/>
            <person name="Schuster L."/>
            <person name="Cowan T.M."/>
            <person name="Smanski M.J."/>
            <person name="Chevrette M.G."/>
            <person name="De Carvalho L.P.S."/>
            <person name="Shen B."/>
        </authorList>
    </citation>
    <scope>NUCLEOTIDE SEQUENCE [LARGE SCALE GENOMIC DNA]</scope>
    <source>
        <strain evidence="2 3">NPDC019434</strain>
    </source>
</reference>
<dbReference type="EMBL" id="JBEYBR010000051">
    <property type="protein sequence ID" value="MEU2124092.1"/>
    <property type="molecule type" value="Genomic_DNA"/>
</dbReference>
<protein>
    <submittedName>
        <fullName evidence="2">Uncharacterized protein</fullName>
    </submittedName>
</protein>